<dbReference type="Proteomes" id="UP001066276">
    <property type="component" value="Chromosome 4_1"/>
</dbReference>
<evidence type="ECO:0000256" key="1">
    <source>
        <dbReference type="SAM" id="MobiDB-lite"/>
    </source>
</evidence>
<dbReference type="GO" id="GO:0045494">
    <property type="term" value="P:photoreceptor cell maintenance"/>
    <property type="evidence" value="ECO:0007669"/>
    <property type="project" value="InterPro"/>
</dbReference>
<feature type="domain" description="Thioredoxin-like fold" evidence="2">
    <location>
        <begin position="69"/>
        <end position="170"/>
    </location>
</feature>
<dbReference type="AlphaFoldDB" id="A0AAV7T8C9"/>
<dbReference type="EMBL" id="JANPWB010000007">
    <property type="protein sequence ID" value="KAJ1172752.1"/>
    <property type="molecule type" value="Genomic_DNA"/>
</dbReference>
<name>A0AAV7T8C9_PLEWA</name>
<keyword evidence="4" id="KW-1185">Reference proteome</keyword>
<feature type="compositionally biased region" description="Acidic residues" evidence="1">
    <location>
        <begin position="236"/>
        <end position="247"/>
    </location>
</feature>
<dbReference type="Pfam" id="PF13905">
    <property type="entry name" value="Thioredoxin_8"/>
    <property type="match status" value="1"/>
</dbReference>
<evidence type="ECO:0000313" key="3">
    <source>
        <dbReference type="EMBL" id="KAJ1172752.1"/>
    </source>
</evidence>
<dbReference type="PANTHER" id="PTHR47109:SF1">
    <property type="entry name" value="NUCLEOREDOXIN-LIKE PROTEIN 1"/>
    <property type="match status" value="1"/>
</dbReference>
<accession>A0AAV7T8C9</accession>
<organism evidence="3 4">
    <name type="scientific">Pleurodeles waltl</name>
    <name type="common">Iberian ribbed newt</name>
    <dbReference type="NCBI Taxonomy" id="8319"/>
    <lineage>
        <taxon>Eukaryota</taxon>
        <taxon>Metazoa</taxon>
        <taxon>Chordata</taxon>
        <taxon>Craniata</taxon>
        <taxon>Vertebrata</taxon>
        <taxon>Euteleostomi</taxon>
        <taxon>Amphibia</taxon>
        <taxon>Batrachia</taxon>
        <taxon>Caudata</taxon>
        <taxon>Salamandroidea</taxon>
        <taxon>Salamandridae</taxon>
        <taxon>Pleurodelinae</taxon>
        <taxon>Pleurodeles</taxon>
    </lineage>
</organism>
<evidence type="ECO:0000313" key="4">
    <source>
        <dbReference type="Proteomes" id="UP001066276"/>
    </source>
</evidence>
<dbReference type="InterPro" id="IPR036249">
    <property type="entry name" value="Thioredoxin-like_sf"/>
</dbReference>
<gene>
    <name evidence="3" type="ORF">NDU88_004594</name>
</gene>
<sequence>MARHRNWALPKEPHRDLPLQQKSSPIWQGLNFVDLWTMAELFTGRILLQNNSSQDEVDTELELSQRMENRVLLLFFGALESQRCQDFAKVMKEFFVRLTDEFYVNRASQVVLVYVSEDETEEQQDDFLRDMPKKWLVVPFEDETFKRELEGMFVVEDIPTVVVLKPSGQVISWNAVDEIKHLGPPAFKNWQEVADIIDRDFLPPDDFSDKVNRSLTDCLRRPKYKLEKKKKKNDGREEEEDDEKGFF</sequence>
<evidence type="ECO:0000259" key="2">
    <source>
        <dbReference type="Pfam" id="PF13905"/>
    </source>
</evidence>
<reference evidence="3" key="1">
    <citation type="journal article" date="2022" name="bioRxiv">
        <title>Sequencing and chromosome-scale assembly of the giantPleurodeles waltlgenome.</title>
        <authorList>
            <person name="Brown T."/>
            <person name="Elewa A."/>
            <person name="Iarovenko S."/>
            <person name="Subramanian E."/>
            <person name="Araus A.J."/>
            <person name="Petzold A."/>
            <person name="Susuki M."/>
            <person name="Suzuki K.-i.T."/>
            <person name="Hayashi T."/>
            <person name="Toyoda A."/>
            <person name="Oliveira C."/>
            <person name="Osipova E."/>
            <person name="Leigh N.D."/>
            <person name="Simon A."/>
            <person name="Yun M.H."/>
        </authorList>
    </citation>
    <scope>NUCLEOTIDE SEQUENCE</scope>
    <source>
        <strain evidence="3">20211129_DDA</strain>
        <tissue evidence="3">Liver</tissue>
    </source>
</reference>
<dbReference type="PANTHER" id="PTHR47109">
    <property type="entry name" value="NUCLEOREDOXIN-LIKE PROTEIN 1"/>
    <property type="match status" value="1"/>
</dbReference>
<dbReference type="GO" id="GO:0005739">
    <property type="term" value="C:mitochondrion"/>
    <property type="evidence" value="ECO:0007669"/>
    <property type="project" value="TreeGrafter"/>
</dbReference>
<comment type="caution">
    <text evidence="3">The sequence shown here is derived from an EMBL/GenBank/DDBJ whole genome shotgun (WGS) entry which is preliminary data.</text>
</comment>
<dbReference type="Gene3D" id="3.40.30.10">
    <property type="entry name" value="Glutaredoxin"/>
    <property type="match status" value="1"/>
</dbReference>
<dbReference type="InterPro" id="IPR029520">
    <property type="entry name" value="RdCVF"/>
</dbReference>
<dbReference type="SUPFAM" id="SSF52833">
    <property type="entry name" value="Thioredoxin-like"/>
    <property type="match status" value="1"/>
</dbReference>
<protein>
    <recommendedName>
        <fullName evidence="2">Thioredoxin-like fold domain-containing protein</fullName>
    </recommendedName>
</protein>
<dbReference type="InterPro" id="IPR012336">
    <property type="entry name" value="Thioredoxin-like_fold"/>
</dbReference>
<proteinExistence type="predicted"/>
<feature type="region of interest" description="Disordered" evidence="1">
    <location>
        <begin position="227"/>
        <end position="247"/>
    </location>
</feature>